<gene>
    <name evidence="7" type="ORF">SAMN05421783_12032</name>
</gene>
<dbReference type="GO" id="GO:0022857">
    <property type="term" value="F:transmembrane transporter activity"/>
    <property type="evidence" value="ECO:0007669"/>
    <property type="project" value="InterPro"/>
</dbReference>
<reference evidence="8" key="1">
    <citation type="submission" date="2016-10" db="EMBL/GenBank/DDBJ databases">
        <authorList>
            <person name="Varghese N."/>
            <person name="Submissions S."/>
        </authorList>
    </citation>
    <scope>NUCLEOTIDE SEQUENCE [LARGE SCALE GENOMIC DNA]</scope>
    <source>
        <strain evidence="8">DSM 217</strain>
    </source>
</reference>
<dbReference type="Gene3D" id="1.10.3730.20">
    <property type="match status" value="1"/>
</dbReference>
<dbReference type="OrthoDB" id="6058674at2"/>
<evidence type="ECO:0000256" key="5">
    <source>
        <dbReference type="ARBA" id="ARBA00023136"/>
    </source>
</evidence>
<dbReference type="InterPro" id="IPR037185">
    <property type="entry name" value="EmrE-like"/>
</dbReference>
<dbReference type="STRING" id="1058.SAMN05421783_12032"/>
<evidence type="ECO:0000313" key="7">
    <source>
        <dbReference type="EMBL" id="SDX30134.1"/>
    </source>
</evidence>
<dbReference type="PANTHER" id="PTHR30561:SF9">
    <property type="entry name" value="4-AMINO-4-DEOXY-L-ARABINOSE-PHOSPHOUNDECAPRENOL FLIPPASE SUBUNIT ARNF-RELATED"/>
    <property type="match status" value="1"/>
</dbReference>
<comment type="subcellular location">
    <subcellularLocation>
        <location evidence="1">Cell membrane</location>
        <topology evidence="1">Multi-pass membrane protein</topology>
    </subcellularLocation>
</comment>
<keyword evidence="5 6" id="KW-0472">Membrane</keyword>
<keyword evidence="3 6" id="KW-0812">Transmembrane</keyword>
<keyword evidence="4 6" id="KW-1133">Transmembrane helix</keyword>
<dbReference type="Proteomes" id="UP000198816">
    <property type="component" value="Unassembled WGS sequence"/>
</dbReference>
<evidence type="ECO:0000313" key="8">
    <source>
        <dbReference type="Proteomes" id="UP000198816"/>
    </source>
</evidence>
<name>A0A1H3ALU1_THIRO</name>
<dbReference type="GO" id="GO:0005886">
    <property type="term" value="C:plasma membrane"/>
    <property type="evidence" value="ECO:0007669"/>
    <property type="project" value="UniProtKB-SubCell"/>
</dbReference>
<dbReference type="EMBL" id="FNNZ01000020">
    <property type="protein sequence ID" value="SDX30134.1"/>
    <property type="molecule type" value="Genomic_DNA"/>
</dbReference>
<accession>A0A1H3ALU1</accession>
<protein>
    <recommendedName>
        <fullName evidence="9">EamA-like transporter family protein</fullName>
    </recommendedName>
</protein>
<evidence type="ECO:0000256" key="4">
    <source>
        <dbReference type="ARBA" id="ARBA00022989"/>
    </source>
</evidence>
<dbReference type="InterPro" id="IPR000390">
    <property type="entry name" value="Small_drug/metabolite_transptr"/>
</dbReference>
<keyword evidence="2" id="KW-1003">Cell membrane</keyword>
<organism evidence="7 8">
    <name type="scientific">Thiocapsa roseopersicina</name>
    <dbReference type="NCBI Taxonomy" id="1058"/>
    <lineage>
        <taxon>Bacteria</taxon>
        <taxon>Pseudomonadati</taxon>
        <taxon>Pseudomonadota</taxon>
        <taxon>Gammaproteobacteria</taxon>
        <taxon>Chromatiales</taxon>
        <taxon>Chromatiaceae</taxon>
        <taxon>Thiocapsa</taxon>
    </lineage>
</organism>
<evidence type="ECO:0000256" key="1">
    <source>
        <dbReference type="ARBA" id="ARBA00004651"/>
    </source>
</evidence>
<evidence type="ECO:0008006" key="9">
    <source>
        <dbReference type="Google" id="ProtNLM"/>
    </source>
</evidence>
<sequence>MNTTFAAIGCVLLSVTAQFLIKAGMSSVAVKAALAKPAALHVAGTVMLNPAIIGGFALYTLGAVVWLWVLARWDVSKAYPLEGLGFALALLVGFLIGEQVTLLRALGVLLICAGVFVISAS</sequence>
<dbReference type="AlphaFoldDB" id="A0A1H3ALU1"/>
<dbReference type="RefSeq" id="WP_093035545.1">
    <property type="nucleotide sequence ID" value="NZ_FNNZ01000020.1"/>
</dbReference>
<dbReference type="PANTHER" id="PTHR30561">
    <property type="entry name" value="SMR FAMILY PROTON-DEPENDENT DRUG EFFLUX TRANSPORTER SUGE"/>
    <property type="match status" value="1"/>
</dbReference>
<evidence type="ECO:0000256" key="3">
    <source>
        <dbReference type="ARBA" id="ARBA00022692"/>
    </source>
</evidence>
<evidence type="ECO:0000256" key="2">
    <source>
        <dbReference type="ARBA" id="ARBA00022475"/>
    </source>
</evidence>
<feature type="transmembrane region" description="Helical" evidence="6">
    <location>
        <begin position="51"/>
        <end position="71"/>
    </location>
</feature>
<dbReference type="SUPFAM" id="SSF103481">
    <property type="entry name" value="Multidrug resistance efflux transporter EmrE"/>
    <property type="match status" value="1"/>
</dbReference>
<keyword evidence="8" id="KW-1185">Reference proteome</keyword>
<feature type="transmembrane region" description="Helical" evidence="6">
    <location>
        <begin position="78"/>
        <end position="96"/>
    </location>
</feature>
<proteinExistence type="predicted"/>
<evidence type="ECO:0000256" key="6">
    <source>
        <dbReference type="SAM" id="Phobius"/>
    </source>
</evidence>
<feature type="transmembrane region" description="Helical" evidence="6">
    <location>
        <begin position="102"/>
        <end position="120"/>
    </location>
</feature>